<feature type="compositionally biased region" description="Basic and acidic residues" evidence="1">
    <location>
        <begin position="254"/>
        <end position="263"/>
    </location>
</feature>
<dbReference type="Gene3D" id="3.60.15.10">
    <property type="entry name" value="Ribonuclease Z/Hydroxyacylglutathione hydrolase-like"/>
    <property type="match status" value="2"/>
</dbReference>
<organism evidence="2 3">
    <name type="scientific">Arcicella gelida</name>
    <dbReference type="NCBI Taxonomy" id="2984195"/>
    <lineage>
        <taxon>Bacteria</taxon>
        <taxon>Pseudomonadati</taxon>
        <taxon>Bacteroidota</taxon>
        <taxon>Cytophagia</taxon>
        <taxon>Cytophagales</taxon>
        <taxon>Flectobacillaceae</taxon>
        <taxon>Arcicella</taxon>
    </lineage>
</organism>
<dbReference type="Proteomes" id="UP001303899">
    <property type="component" value="Unassembled WGS sequence"/>
</dbReference>
<dbReference type="EMBL" id="JAYGIL010000007">
    <property type="protein sequence ID" value="MEA5402778.1"/>
    <property type="molecule type" value="Genomic_DNA"/>
</dbReference>
<protein>
    <submittedName>
        <fullName evidence="2">MBL fold metallo-hydrolase</fullName>
    </submittedName>
</protein>
<keyword evidence="3" id="KW-1185">Reference proteome</keyword>
<gene>
    <name evidence="2" type="ORF">VB776_07625</name>
</gene>
<reference evidence="2 3" key="1">
    <citation type="submission" date="2023-12" db="EMBL/GenBank/DDBJ databases">
        <title>Novel species of the genus Arcicella isolated from rivers.</title>
        <authorList>
            <person name="Lu H."/>
        </authorList>
    </citation>
    <scope>NUCLEOTIDE SEQUENCE [LARGE SCALE GENOMIC DNA]</scope>
    <source>
        <strain evidence="2 3">DC2W</strain>
    </source>
</reference>
<dbReference type="CDD" id="cd06262">
    <property type="entry name" value="metallo-hydrolase-like_MBL-fold"/>
    <property type="match status" value="1"/>
</dbReference>
<evidence type="ECO:0000256" key="1">
    <source>
        <dbReference type="SAM" id="MobiDB-lite"/>
    </source>
</evidence>
<sequence length="465" mass="53730">MKSSITVRMYNQNNLGDCFLLKIREDDYEKYMLIDFGSYTNGNTEKEKEIAEDIKNTVGEKPLTIVLTHQHKDHLSGFINANKIFERINVEEVWLSFLDDPLDSDATSMKKITEKFWKVNKENKDKLKEKFGNQEKFKKINTMLQAKDGIDGFGEELYAEKQSGGQAITNLRQWSNDNIRFLSPGEIVKLNNLNVYVLGPPKKIEYLKKLNPNKNEAVHHLNVMMELNHLEVAANLLNDALHHRRSDFPFSDQHSTKAKDVQKHSPSANQKQSYEKKDLEWRKIDFDWLNDFGRMSLHMDTLTNNSSLVLAFELPESKKVLLFVGDAQIGNWKSWFEVEFNDNKVKAKDLLSRTVFYKAGHHSSHNATLLEGLNLMNEKELVIMIPVNEDVSVKNGFAMLKPGMLAGYNRKSSGRVLRSDKIYQPQLDIHTESNFIDSDSDFSKNVIIKKDLLNQSHLYVEYTVY</sequence>
<feature type="region of interest" description="Disordered" evidence="1">
    <location>
        <begin position="248"/>
        <end position="274"/>
    </location>
</feature>
<comment type="caution">
    <text evidence="2">The sequence shown here is derived from an EMBL/GenBank/DDBJ whole genome shotgun (WGS) entry which is preliminary data.</text>
</comment>
<proteinExistence type="predicted"/>
<dbReference type="RefSeq" id="WP_323327658.1">
    <property type="nucleotide sequence ID" value="NZ_JAYGIL010000007.1"/>
</dbReference>
<dbReference type="SUPFAM" id="SSF56281">
    <property type="entry name" value="Metallo-hydrolase/oxidoreductase"/>
    <property type="match status" value="1"/>
</dbReference>
<evidence type="ECO:0000313" key="3">
    <source>
        <dbReference type="Proteomes" id="UP001303899"/>
    </source>
</evidence>
<dbReference type="InterPro" id="IPR036866">
    <property type="entry name" value="RibonucZ/Hydroxyglut_hydro"/>
</dbReference>
<evidence type="ECO:0000313" key="2">
    <source>
        <dbReference type="EMBL" id="MEA5402778.1"/>
    </source>
</evidence>
<name>A0ABU5S2R4_9BACT</name>
<accession>A0ABU5S2R4</accession>